<evidence type="ECO:0000259" key="4">
    <source>
        <dbReference type="PROSITE" id="PS51092"/>
    </source>
</evidence>
<sequence length="325" mass="36512">MIFLLFFWSRFSSGKEIFTGFLETASAPLGSKCEFPFVFENRTHDDCHFSTRDGLDAPASWCITNSTTGEWGICLPAEYSCIDNDFGEGRICRTSIQEDATFSDARERCSSFDGIIYDPFVSLAAFTDLLEVDISNPASMNLTSFWTSSLSYITQHKASCLADTYFAIFPANNMNSTLINSYEDSEVKAYDHVPFFVNGGTNDTCSEKALYLNPTLGTLFEADISEKLPFYCRYKGRQGSNFELNKYSAKDYQNMTCPKMFTFIPNSPEPCVKIIENANDKGFCTALGGKLLDASTPISVWKRKAFIYQLEIFLGTLNKTLEGFR</sequence>
<proteinExistence type="predicted"/>
<dbReference type="PROSITE" id="PS51092">
    <property type="entry name" value="FN2_2"/>
    <property type="match status" value="1"/>
</dbReference>
<evidence type="ECO:0000313" key="6">
    <source>
        <dbReference type="Proteomes" id="UP001158576"/>
    </source>
</evidence>
<dbReference type="SUPFAM" id="SSF57440">
    <property type="entry name" value="Kringle-like"/>
    <property type="match status" value="1"/>
</dbReference>
<reference evidence="5 6" key="1">
    <citation type="submission" date="2021-04" db="EMBL/GenBank/DDBJ databases">
        <authorList>
            <person name="Bliznina A."/>
        </authorList>
    </citation>
    <scope>NUCLEOTIDE SEQUENCE [LARGE SCALE GENOMIC DNA]</scope>
</reference>
<keyword evidence="6" id="KW-1185">Reference proteome</keyword>
<keyword evidence="1" id="KW-0677">Repeat</keyword>
<dbReference type="Gene3D" id="2.10.10.10">
    <property type="entry name" value="Fibronectin, type II, collagen-binding"/>
    <property type="match status" value="1"/>
</dbReference>
<dbReference type="EMBL" id="OU015567">
    <property type="protein sequence ID" value="CAG5111278.1"/>
    <property type="molecule type" value="Genomic_DNA"/>
</dbReference>
<feature type="disulfide bond" evidence="3">
    <location>
        <begin position="47"/>
        <end position="74"/>
    </location>
</feature>
<dbReference type="Pfam" id="PF00040">
    <property type="entry name" value="fn2"/>
    <property type="match status" value="1"/>
</dbReference>
<dbReference type="InterPro" id="IPR000562">
    <property type="entry name" value="FN_type2_dom"/>
</dbReference>
<dbReference type="InterPro" id="IPR013806">
    <property type="entry name" value="Kringle-like"/>
</dbReference>
<keyword evidence="2 3" id="KW-1015">Disulfide bond</keyword>
<evidence type="ECO:0000256" key="2">
    <source>
        <dbReference type="ARBA" id="ARBA00023157"/>
    </source>
</evidence>
<organism evidence="5 6">
    <name type="scientific">Oikopleura dioica</name>
    <name type="common">Tunicate</name>
    <dbReference type="NCBI Taxonomy" id="34765"/>
    <lineage>
        <taxon>Eukaryota</taxon>
        <taxon>Metazoa</taxon>
        <taxon>Chordata</taxon>
        <taxon>Tunicata</taxon>
        <taxon>Appendicularia</taxon>
        <taxon>Copelata</taxon>
        <taxon>Oikopleuridae</taxon>
        <taxon>Oikopleura</taxon>
    </lineage>
</organism>
<comment type="caution">
    <text evidence="3">Lacks conserved residue(s) required for the propagation of feature annotation.</text>
</comment>
<dbReference type="InterPro" id="IPR036943">
    <property type="entry name" value="FN_type2_sf"/>
</dbReference>
<dbReference type="Proteomes" id="UP001158576">
    <property type="component" value="Chromosome 2"/>
</dbReference>
<dbReference type="SMART" id="SM00059">
    <property type="entry name" value="FN2"/>
    <property type="match status" value="1"/>
</dbReference>
<gene>
    <name evidence="5" type="ORF">OKIOD_LOCUS14365</name>
</gene>
<evidence type="ECO:0000313" key="5">
    <source>
        <dbReference type="EMBL" id="CAG5111278.1"/>
    </source>
</evidence>
<name>A0ABN7T9Y9_OIKDI</name>
<protein>
    <submittedName>
        <fullName evidence="5">Oidioi.mRNA.OKI2018_I69.chr2.g5600.t1.cds</fullName>
    </submittedName>
</protein>
<accession>A0ABN7T9Y9</accession>
<evidence type="ECO:0000256" key="1">
    <source>
        <dbReference type="ARBA" id="ARBA00022737"/>
    </source>
</evidence>
<feature type="domain" description="Fibronectin type-II" evidence="4">
    <location>
        <begin position="28"/>
        <end position="76"/>
    </location>
</feature>
<evidence type="ECO:0000256" key="3">
    <source>
        <dbReference type="PROSITE-ProRule" id="PRU00479"/>
    </source>
</evidence>